<dbReference type="Pfam" id="PF24841">
    <property type="entry name" value="DUF7719"/>
    <property type="match status" value="1"/>
</dbReference>
<evidence type="ECO:0000256" key="1">
    <source>
        <dbReference type="SAM" id="MobiDB-lite"/>
    </source>
</evidence>
<feature type="compositionally biased region" description="Acidic residues" evidence="1">
    <location>
        <begin position="59"/>
        <end position="69"/>
    </location>
</feature>
<organism evidence="4 5">
    <name type="scientific">Thelonectria olida</name>
    <dbReference type="NCBI Taxonomy" id="1576542"/>
    <lineage>
        <taxon>Eukaryota</taxon>
        <taxon>Fungi</taxon>
        <taxon>Dikarya</taxon>
        <taxon>Ascomycota</taxon>
        <taxon>Pezizomycotina</taxon>
        <taxon>Sordariomycetes</taxon>
        <taxon>Hypocreomycetidae</taxon>
        <taxon>Hypocreales</taxon>
        <taxon>Nectriaceae</taxon>
        <taxon>Thelonectria</taxon>
    </lineage>
</organism>
<feature type="region of interest" description="Disordered" evidence="1">
    <location>
        <begin position="1"/>
        <end position="26"/>
    </location>
</feature>
<dbReference type="PANTHER" id="PTHR37846">
    <property type="entry name" value="YALI0B21296P"/>
    <property type="match status" value="1"/>
</dbReference>
<feature type="compositionally biased region" description="Basic and acidic residues" evidence="1">
    <location>
        <begin position="1"/>
        <end position="24"/>
    </location>
</feature>
<feature type="transmembrane region" description="Helical" evidence="2">
    <location>
        <begin position="151"/>
        <end position="169"/>
    </location>
</feature>
<dbReference type="PANTHER" id="PTHR37846:SF1">
    <property type="entry name" value="DEACETYLASE-LIKE PROTEIN"/>
    <property type="match status" value="1"/>
</dbReference>
<evidence type="ECO:0000256" key="2">
    <source>
        <dbReference type="SAM" id="Phobius"/>
    </source>
</evidence>
<accession>A0A9P9ASE5</accession>
<name>A0A9P9ASE5_9HYPO</name>
<evidence type="ECO:0000259" key="3">
    <source>
        <dbReference type="Pfam" id="PF24841"/>
    </source>
</evidence>
<protein>
    <recommendedName>
        <fullName evidence="3">DUF7719 domain-containing protein</fullName>
    </recommendedName>
</protein>
<keyword evidence="5" id="KW-1185">Reference proteome</keyword>
<feature type="domain" description="DUF7719" evidence="3">
    <location>
        <begin position="153"/>
        <end position="221"/>
    </location>
</feature>
<keyword evidence="2" id="KW-1133">Transmembrane helix</keyword>
<dbReference type="EMBL" id="JAGPYM010000006">
    <property type="protein sequence ID" value="KAH6893357.1"/>
    <property type="molecule type" value="Genomic_DNA"/>
</dbReference>
<feature type="region of interest" description="Disordered" evidence="1">
    <location>
        <begin position="50"/>
        <end position="70"/>
    </location>
</feature>
<keyword evidence="2" id="KW-0812">Transmembrane</keyword>
<evidence type="ECO:0000313" key="5">
    <source>
        <dbReference type="Proteomes" id="UP000777438"/>
    </source>
</evidence>
<sequence>MARQRKEPKNADKIKLKQPDRSAPSEKTLLDMASDRNLFAQADARMAQLAKEAKRAAGESDDEEDEEDQIQLSPGAERFLEAMLWTFTLAIIHFTFEVLVQSQYGMDIEWPAVWGRTARAWTVFIFIFYPLHPHDANPKLVPYVPQKYQHHIRQFIFFAMSLACGPYLIHISNRYGYMAVMKRAPPLGCLWLWSIVELDLVWAVLSLSITVAYSYKKGYTFK</sequence>
<feature type="transmembrane region" description="Helical" evidence="2">
    <location>
        <begin position="190"/>
        <end position="215"/>
    </location>
</feature>
<comment type="caution">
    <text evidence="4">The sequence shown here is derived from an EMBL/GenBank/DDBJ whole genome shotgun (WGS) entry which is preliminary data.</text>
</comment>
<dbReference type="Proteomes" id="UP000777438">
    <property type="component" value="Unassembled WGS sequence"/>
</dbReference>
<evidence type="ECO:0000313" key="4">
    <source>
        <dbReference type="EMBL" id="KAH6893357.1"/>
    </source>
</evidence>
<dbReference type="OrthoDB" id="5597489at2759"/>
<gene>
    <name evidence="4" type="ORF">B0T10DRAFT_559347</name>
</gene>
<dbReference type="InterPro" id="IPR056136">
    <property type="entry name" value="DUF7719"/>
</dbReference>
<keyword evidence="2" id="KW-0472">Membrane</keyword>
<proteinExistence type="predicted"/>
<reference evidence="4 5" key="1">
    <citation type="journal article" date="2021" name="Nat. Commun.">
        <title>Genetic determinants of endophytism in the Arabidopsis root mycobiome.</title>
        <authorList>
            <person name="Mesny F."/>
            <person name="Miyauchi S."/>
            <person name="Thiergart T."/>
            <person name="Pickel B."/>
            <person name="Atanasova L."/>
            <person name="Karlsson M."/>
            <person name="Huettel B."/>
            <person name="Barry K.W."/>
            <person name="Haridas S."/>
            <person name="Chen C."/>
            <person name="Bauer D."/>
            <person name="Andreopoulos W."/>
            <person name="Pangilinan J."/>
            <person name="LaButti K."/>
            <person name="Riley R."/>
            <person name="Lipzen A."/>
            <person name="Clum A."/>
            <person name="Drula E."/>
            <person name="Henrissat B."/>
            <person name="Kohler A."/>
            <person name="Grigoriev I.V."/>
            <person name="Martin F.M."/>
            <person name="Hacquard S."/>
        </authorList>
    </citation>
    <scope>NUCLEOTIDE SEQUENCE [LARGE SCALE GENOMIC DNA]</scope>
    <source>
        <strain evidence="4 5">MPI-CAGE-CH-0241</strain>
    </source>
</reference>
<dbReference type="AlphaFoldDB" id="A0A9P9ASE5"/>